<dbReference type="InterPro" id="IPR038454">
    <property type="entry name" value="DnaA_N_sf"/>
</dbReference>
<dbReference type="Pfam" id="PF11638">
    <property type="entry name" value="DnaA_N"/>
    <property type="match status" value="1"/>
</dbReference>
<gene>
    <name evidence="2" type="ORF">B9L23_08545</name>
</gene>
<comment type="caution">
    <text evidence="2">The sequence shown here is derived from an EMBL/GenBank/DDBJ whole genome shotgun (WGS) entry which is preliminary data.</text>
</comment>
<dbReference type="EMBL" id="NDYL01000001">
    <property type="protein sequence ID" value="OXB94901.1"/>
    <property type="molecule type" value="Genomic_DNA"/>
</dbReference>
<name>A0A226QR09_9BACL</name>
<dbReference type="Proteomes" id="UP000198394">
    <property type="component" value="Unassembled WGS sequence"/>
</dbReference>
<dbReference type="InterPro" id="IPR024633">
    <property type="entry name" value="DnaA_N_dom"/>
</dbReference>
<dbReference type="InterPro" id="IPR036388">
    <property type="entry name" value="WH-like_DNA-bd_sf"/>
</dbReference>
<evidence type="ECO:0000313" key="2">
    <source>
        <dbReference type="EMBL" id="OXB94901.1"/>
    </source>
</evidence>
<reference evidence="2 3" key="1">
    <citation type="submission" date="2017-04" db="EMBL/GenBank/DDBJ databases">
        <title>The genome sequence of Parageobacillus galactosidasius DSM 18751.</title>
        <authorList>
            <person name="Ramaloko W.T."/>
            <person name="Koen N."/>
            <person name="Polliack S."/>
            <person name="Aliyu H."/>
            <person name="Lebre P."/>
            <person name="Mohr T."/>
            <person name="Oswald F."/>
            <person name="Zwick M."/>
            <person name="Neumann A."/>
            <person name="Syldatk C."/>
            <person name="Cowan D."/>
            <person name="De Maayer P."/>
        </authorList>
    </citation>
    <scope>NUCLEOTIDE SEQUENCE [LARGE SCALE GENOMIC DNA]</scope>
    <source>
        <strain evidence="2 3">DSM 18751</strain>
    </source>
</reference>
<dbReference type="SUPFAM" id="SSF46785">
    <property type="entry name" value="Winged helix' DNA-binding domain"/>
    <property type="match status" value="1"/>
</dbReference>
<feature type="domain" description="DnaA N-terminal" evidence="1">
    <location>
        <begin position="265"/>
        <end position="323"/>
    </location>
</feature>
<organism evidence="2 3">
    <name type="scientific">Parageobacillus galactosidasius</name>
    <dbReference type="NCBI Taxonomy" id="883812"/>
    <lineage>
        <taxon>Bacteria</taxon>
        <taxon>Bacillati</taxon>
        <taxon>Bacillota</taxon>
        <taxon>Bacilli</taxon>
        <taxon>Bacillales</taxon>
        <taxon>Anoxybacillaceae</taxon>
        <taxon>Parageobacillus</taxon>
    </lineage>
</organism>
<evidence type="ECO:0000313" key="3">
    <source>
        <dbReference type="Proteomes" id="UP000198394"/>
    </source>
</evidence>
<dbReference type="Gene3D" id="3.30.300.180">
    <property type="match status" value="1"/>
</dbReference>
<protein>
    <recommendedName>
        <fullName evidence="1">DnaA N-terminal domain-containing protein</fullName>
    </recommendedName>
</protein>
<evidence type="ECO:0000259" key="1">
    <source>
        <dbReference type="Pfam" id="PF11638"/>
    </source>
</evidence>
<dbReference type="InterPro" id="IPR036390">
    <property type="entry name" value="WH_DNA-bd_sf"/>
</dbReference>
<dbReference type="RefSeq" id="WP_089097356.1">
    <property type="nucleotide sequence ID" value="NZ_NDYL01000001.1"/>
</dbReference>
<dbReference type="Gene3D" id="1.10.10.10">
    <property type="entry name" value="Winged helix-like DNA-binding domain superfamily/Winged helix DNA-binding domain"/>
    <property type="match status" value="1"/>
</dbReference>
<sequence length="340" mass="40841">MYGENFENKLSLLETDPQLKGYRFYRQVPTDKKIETKRKDKNGKPVKITVNQKEYYSIEDIEQLDLKQYSKVLPDMNGHKTIINNYFIRFWAPVLDPKQRSGGNIAFLYITLLSYCYGDRDYVWVSISTLAETINASEETVRKYLKILEEEGFIIRFWREKENEEEKTEQGSMLIKVRRSIPFLTKEKLEKLSPKKKAEHDRFLRSIKLESQFEFEEAYNYIHALEKFREKAVEVKIPEIEETSTTPFDIESVKHMFSKEEQLYWGMVLKRIEQKISKESYEQWFANTMASIQDNRWTIYCPHIFIKEHLEQRYTSFIQETIQELTFDCKQIRFTVFSNT</sequence>
<dbReference type="Pfam" id="PF13730">
    <property type="entry name" value="HTH_36"/>
    <property type="match status" value="1"/>
</dbReference>
<accession>A0A226QR09</accession>
<dbReference type="AlphaFoldDB" id="A0A226QR09"/>
<keyword evidence="3" id="KW-1185">Reference proteome</keyword>
<proteinExistence type="predicted"/>